<reference evidence="2 3" key="1">
    <citation type="submission" date="2019-03" db="EMBL/GenBank/DDBJ databases">
        <title>Genomic Encyclopedia of Type Strains, Phase IV (KMG-IV): sequencing the most valuable type-strain genomes for metagenomic binning, comparative biology and taxonomic classification.</title>
        <authorList>
            <person name="Goeker M."/>
        </authorList>
    </citation>
    <scope>NUCLEOTIDE SEQUENCE [LARGE SCALE GENOMIC DNA]</scope>
    <source>
        <strain evidence="2 3">DSM 1709</strain>
    </source>
</reference>
<dbReference type="RefSeq" id="WP_242478391.1">
    <property type="nucleotide sequence ID" value="NZ_NRRI01000002.1"/>
</dbReference>
<gene>
    <name evidence="2" type="ORF">EV684_101586</name>
</gene>
<dbReference type="InterPro" id="IPR036420">
    <property type="entry name" value="BRCT_dom_sf"/>
</dbReference>
<sequence length="170" mass="18528">MTEADRGSIEFTYVSGHGRASVRRLTAWVETGHYIQGFDPEANQVLSFRKDRVVEYLRGREYLREPDAPPPPVVRRETPPGARPAILFTGFAAVQRAHLERVAADAGLRVVKSVTRDLMFLVAGPNAGPTKVEGARELGSYIVSEPEFFELAQTGVLPDSAAEAGTATDC</sequence>
<protein>
    <recommendedName>
        <fullName evidence="1">BRCT domain-containing protein</fullName>
    </recommendedName>
</protein>
<comment type="caution">
    <text evidence="2">The sequence shown here is derived from an EMBL/GenBank/DDBJ whole genome shotgun (WGS) entry which is preliminary data.</text>
</comment>
<proteinExistence type="predicted"/>
<accession>A0A4R2MFP6</accession>
<name>A0A4R2MFP6_RUBGE</name>
<evidence type="ECO:0000313" key="2">
    <source>
        <dbReference type="EMBL" id="TCP05712.1"/>
    </source>
</evidence>
<evidence type="ECO:0000259" key="1">
    <source>
        <dbReference type="Pfam" id="PF00533"/>
    </source>
</evidence>
<dbReference type="Pfam" id="PF00533">
    <property type="entry name" value="BRCT"/>
    <property type="match status" value="1"/>
</dbReference>
<dbReference type="Proteomes" id="UP000295106">
    <property type="component" value="Unassembled WGS sequence"/>
</dbReference>
<feature type="domain" description="BRCT" evidence="1">
    <location>
        <begin position="87"/>
        <end position="150"/>
    </location>
</feature>
<dbReference type="SUPFAM" id="SSF52113">
    <property type="entry name" value="BRCT domain"/>
    <property type="match status" value="1"/>
</dbReference>
<dbReference type="AlphaFoldDB" id="A0A4R2MFP6"/>
<organism evidence="2 3">
    <name type="scientific">Rubrivivax gelatinosus</name>
    <name type="common">Rhodocyclus gelatinosus</name>
    <name type="synonym">Rhodopseudomonas gelatinosa</name>
    <dbReference type="NCBI Taxonomy" id="28068"/>
    <lineage>
        <taxon>Bacteria</taxon>
        <taxon>Pseudomonadati</taxon>
        <taxon>Pseudomonadota</taxon>
        <taxon>Betaproteobacteria</taxon>
        <taxon>Burkholderiales</taxon>
        <taxon>Sphaerotilaceae</taxon>
        <taxon>Rubrivivax</taxon>
    </lineage>
</organism>
<dbReference type="EMBL" id="SLXD01000001">
    <property type="protein sequence ID" value="TCP05712.1"/>
    <property type="molecule type" value="Genomic_DNA"/>
</dbReference>
<dbReference type="InterPro" id="IPR001357">
    <property type="entry name" value="BRCT_dom"/>
</dbReference>
<dbReference type="Gene3D" id="3.40.50.10190">
    <property type="entry name" value="BRCT domain"/>
    <property type="match status" value="1"/>
</dbReference>
<evidence type="ECO:0000313" key="3">
    <source>
        <dbReference type="Proteomes" id="UP000295106"/>
    </source>
</evidence>